<comment type="caution">
    <text evidence="1">The sequence shown here is derived from an EMBL/GenBank/DDBJ whole genome shotgun (WGS) entry which is preliminary data.</text>
</comment>
<dbReference type="InterPro" id="IPR006379">
    <property type="entry name" value="HAD-SF_hydro_IIB"/>
</dbReference>
<name>A0A939MKS5_9MICO</name>
<keyword evidence="1" id="KW-0378">Hydrolase</keyword>
<dbReference type="PANTHER" id="PTHR10000">
    <property type="entry name" value="PHOSPHOSERINE PHOSPHATASE"/>
    <property type="match status" value="1"/>
</dbReference>
<dbReference type="RefSeq" id="WP_208095090.1">
    <property type="nucleotide sequence ID" value="NZ_JAGDYM010000001.1"/>
</dbReference>
<dbReference type="SFLD" id="SFLDS00003">
    <property type="entry name" value="Haloacid_Dehalogenase"/>
    <property type="match status" value="1"/>
</dbReference>
<sequence>MATGQDRHLVALDLDGTVVHHDGSIDDEVSDAIRSLAAAGHEIVIATGRAVDATLPVVEQLRIRPSWVICCNGAVTLRRDPLAHRAYRTEYVETFDASEALRRIRSRLLTARFGLETEAGEFLYTEKIPAGTLPVRQRQVPFEELATTPATRVLVVSPDHALEDFLAIVDTMGLTRVTYAIGFTAWLDIAPEGVSKESALEVVRSRLGIERAQVFAAGDGNNDIQMLEWAGRHGDAVAMGQAGETVRAAASRVTAPIEEAGLASALRDRFPTILGR</sequence>
<keyword evidence="2" id="KW-1185">Reference proteome</keyword>
<dbReference type="GO" id="GO:0016791">
    <property type="term" value="F:phosphatase activity"/>
    <property type="evidence" value="ECO:0007669"/>
    <property type="project" value="UniProtKB-ARBA"/>
</dbReference>
<accession>A0A939MKS5</accession>
<dbReference type="Gene3D" id="3.30.1240.10">
    <property type="match status" value="1"/>
</dbReference>
<evidence type="ECO:0000313" key="1">
    <source>
        <dbReference type="EMBL" id="MBO1900457.1"/>
    </source>
</evidence>
<dbReference type="AlphaFoldDB" id="A0A939MKS5"/>
<dbReference type="GO" id="GO:0005829">
    <property type="term" value="C:cytosol"/>
    <property type="evidence" value="ECO:0007669"/>
    <property type="project" value="TreeGrafter"/>
</dbReference>
<dbReference type="GO" id="GO:0000287">
    <property type="term" value="F:magnesium ion binding"/>
    <property type="evidence" value="ECO:0007669"/>
    <property type="project" value="TreeGrafter"/>
</dbReference>
<dbReference type="PANTHER" id="PTHR10000:SF8">
    <property type="entry name" value="HAD SUPERFAMILY HYDROLASE-LIKE, TYPE 3"/>
    <property type="match status" value="1"/>
</dbReference>
<protein>
    <submittedName>
        <fullName evidence="1">HAD-IIB family hydrolase</fullName>
    </submittedName>
</protein>
<dbReference type="Gene3D" id="3.40.50.1000">
    <property type="entry name" value="HAD superfamily/HAD-like"/>
    <property type="match status" value="1"/>
</dbReference>
<proteinExistence type="predicted"/>
<dbReference type="SUPFAM" id="SSF56784">
    <property type="entry name" value="HAD-like"/>
    <property type="match status" value="1"/>
</dbReference>
<evidence type="ECO:0000313" key="2">
    <source>
        <dbReference type="Proteomes" id="UP000664382"/>
    </source>
</evidence>
<dbReference type="InterPro" id="IPR036412">
    <property type="entry name" value="HAD-like_sf"/>
</dbReference>
<dbReference type="InterPro" id="IPR023214">
    <property type="entry name" value="HAD_sf"/>
</dbReference>
<dbReference type="Pfam" id="PF08282">
    <property type="entry name" value="Hydrolase_3"/>
    <property type="match status" value="1"/>
</dbReference>
<dbReference type="EMBL" id="JAGDYM010000001">
    <property type="protein sequence ID" value="MBO1900457.1"/>
    <property type="molecule type" value="Genomic_DNA"/>
</dbReference>
<gene>
    <name evidence="1" type="ORF">J4H92_00660</name>
</gene>
<organism evidence="1 2">
    <name type="scientific">Leucobacter weissii</name>
    <dbReference type="NCBI Taxonomy" id="1983706"/>
    <lineage>
        <taxon>Bacteria</taxon>
        <taxon>Bacillati</taxon>
        <taxon>Actinomycetota</taxon>
        <taxon>Actinomycetes</taxon>
        <taxon>Micrococcales</taxon>
        <taxon>Microbacteriaceae</taxon>
        <taxon>Leucobacter</taxon>
    </lineage>
</organism>
<dbReference type="Proteomes" id="UP000664382">
    <property type="component" value="Unassembled WGS sequence"/>
</dbReference>
<reference evidence="1" key="1">
    <citation type="submission" date="2021-03" db="EMBL/GenBank/DDBJ databases">
        <title>Leucobacter chromiisoli sp. nov., isolated from chromium-containing soil of chemical plant.</title>
        <authorList>
            <person name="Xu Z."/>
        </authorList>
    </citation>
    <scope>NUCLEOTIDE SEQUENCE</scope>
    <source>
        <strain evidence="1">S27</strain>
    </source>
</reference>
<dbReference type="NCBIfam" id="TIGR01484">
    <property type="entry name" value="HAD-SF-IIB"/>
    <property type="match status" value="1"/>
</dbReference>
<dbReference type="SFLD" id="SFLDG01140">
    <property type="entry name" value="C2.B:_Phosphomannomutase_and_P"/>
    <property type="match status" value="1"/>
</dbReference>